<evidence type="ECO:0000256" key="4">
    <source>
        <dbReference type="ARBA" id="ARBA00022768"/>
    </source>
</evidence>
<evidence type="ECO:0000256" key="9">
    <source>
        <dbReference type="ARBA" id="ARBA00051990"/>
    </source>
</evidence>
<comment type="catalytic activity">
    <reaction evidence="9">
        <text>GTP + H2O = GDP + phosphate + H(+)</text>
        <dbReference type="Rhea" id="RHEA:19669"/>
        <dbReference type="ChEBI" id="CHEBI:15377"/>
        <dbReference type="ChEBI" id="CHEBI:15378"/>
        <dbReference type="ChEBI" id="CHEBI:37565"/>
        <dbReference type="ChEBI" id="CHEBI:43474"/>
        <dbReference type="ChEBI" id="CHEBI:58189"/>
        <dbReference type="EC" id="3.6.5.3"/>
    </reaction>
    <physiologicalReaction direction="left-to-right" evidence="9">
        <dbReference type="Rhea" id="RHEA:19670"/>
    </physiologicalReaction>
</comment>
<dbReference type="InterPro" id="IPR000795">
    <property type="entry name" value="T_Tr_GTP-bd_dom"/>
</dbReference>
<keyword evidence="7" id="KW-0496">Mitochondrion</keyword>
<evidence type="ECO:0000256" key="10">
    <source>
        <dbReference type="RuleBase" id="RU004061"/>
    </source>
</evidence>
<comment type="similarity">
    <text evidence="2">Belongs to the TRAFAC class translation factor GTPase superfamily. Classic translation factor GTPase family. EF-Tu/EF-1A subfamily.</text>
</comment>
<reference evidence="12" key="1">
    <citation type="submission" date="2018-10" db="EMBL/GenBank/DDBJ databases">
        <title>Transcriptome assembly of Aceria tosichella (Wheat curl mite) Type 2.</title>
        <authorList>
            <person name="Scully E.D."/>
            <person name="Geib S.M."/>
            <person name="Palmer N.A."/>
            <person name="Gupta A.K."/>
            <person name="Sarath G."/>
            <person name="Tatineni S."/>
        </authorList>
    </citation>
    <scope>NUCLEOTIDE SEQUENCE</scope>
    <source>
        <strain evidence="12">LincolnNE</strain>
    </source>
</reference>
<dbReference type="NCBIfam" id="TIGR00231">
    <property type="entry name" value="small_GTP"/>
    <property type="match status" value="1"/>
</dbReference>
<name>A0A6G1SCF5_9ACAR</name>
<evidence type="ECO:0000256" key="5">
    <source>
        <dbReference type="ARBA" id="ARBA00022917"/>
    </source>
</evidence>
<keyword evidence="4 12" id="KW-0251">Elongation factor</keyword>
<dbReference type="CDD" id="cd03697">
    <property type="entry name" value="EFTU_II"/>
    <property type="match status" value="1"/>
</dbReference>
<evidence type="ECO:0000256" key="1">
    <source>
        <dbReference type="ARBA" id="ARBA00004173"/>
    </source>
</evidence>
<dbReference type="Gene3D" id="2.40.30.10">
    <property type="entry name" value="Translation factors"/>
    <property type="match status" value="2"/>
</dbReference>
<dbReference type="NCBIfam" id="NF009372">
    <property type="entry name" value="PRK12735.1"/>
    <property type="match status" value="1"/>
</dbReference>
<dbReference type="GO" id="GO:0070125">
    <property type="term" value="P:mitochondrial translational elongation"/>
    <property type="evidence" value="ECO:0007669"/>
    <property type="project" value="TreeGrafter"/>
</dbReference>
<evidence type="ECO:0000256" key="8">
    <source>
        <dbReference type="ARBA" id="ARBA00023134"/>
    </source>
</evidence>
<dbReference type="AlphaFoldDB" id="A0A6G1SCF5"/>
<evidence type="ECO:0000259" key="11">
    <source>
        <dbReference type="PROSITE" id="PS51722"/>
    </source>
</evidence>
<dbReference type="InterPro" id="IPR041709">
    <property type="entry name" value="EF-Tu_GTP-bd"/>
</dbReference>
<evidence type="ECO:0000256" key="7">
    <source>
        <dbReference type="ARBA" id="ARBA00023128"/>
    </source>
</evidence>
<comment type="subcellular location">
    <subcellularLocation>
        <location evidence="1">Mitochondrion</location>
    </subcellularLocation>
</comment>
<dbReference type="Pfam" id="PF00009">
    <property type="entry name" value="GTP_EFTU"/>
    <property type="match status" value="1"/>
</dbReference>
<proteinExistence type="inferred from homology"/>
<dbReference type="PROSITE" id="PS00301">
    <property type="entry name" value="G_TR_1"/>
    <property type="match status" value="1"/>
</dbReference>
<dbReference type="GO" id="GO:0005525">
    <property type="term" value="F:GTP binding"/>
    <property type="evidence" value="ECO:0007669"/>
    <property type="project" value="UniProtKB-KW"/>
</dbReference>
<dbReference type="InterPro" id="IPR033720">
    <property type="entry name" value="EFTU_2"/>
</dbReference>
<dbReference type="SUPFAM" id="SSF50465">
    <property type="entry name" value="EF-Tu/eEF-1alpha/eIF2-gamma C-terminal domain"/>
    <property type="match status" value="1"/>
</dbReference>
<dbReference type="Pfam" id="PF03144">
    <property type="entry name" value="GTP_EFTU_D2"/>
    <property type="match status" value="1"/>
</dbReference>
<keyword evidence="3" id="KW-0547">Nucleotide-binding</keyword>
<dbReference type="InterPro" id="IPR031157">
    <property type="entry name" value="G_TR_CS"/>
</dbReference>
<protein>
    <recommendedName>
        <fullName evidence="10">Elongation factor Tu</fullName>
    </recommendedName>
</protein>
<dbReference type="PRINTS" id="PR00315">
    <property type="entry name" value="ELONGATNFCT"/>
</dbReference>
<feature type="domain" description="Tr-type G" evidence="11">
    <location>
        <begin position="71"/>
        <end position="266"/>
    </location>
</feature>
<evidence type="ECO:0000256" key="6">
    <source>
        <dbReference type="ARBA" id="ARBA00022946"/>
    </source>
</evidence>
<dbReference type="InterPro" id="IPR009000">
    <property type="entry name" value="Transl_B-barrel_sf"/>
</dbReference>
<dbReference type="NCBIfam" id="TIGR00485">
    <property type="entry name" value="EF-Tu"/>
    <property type="match status" value="1"/>
</dbReference>
<gene>
    <name evidence="12" type="primary">Tufm</name>
    <name evidence="12" type="ORF">g.8923</name>
</gene>
<dbReference type="Gene3D" id="3.40.50.300">
    <property type="entry name" value="P-loop containing nucleotide triphosphate hydrolases"/>
    <property type="match status" value="1"/>
</dbReference>
<keyword evidence="6" id="KW-0809">Transit peptide</keyword>
<dbReference type="PANTHER" id="PTHR43721:SF36">
    <property type="entry name" value="ELONGATION FACTOR TU, MITOCHONDRIAL"/>
    <property type="match status" value="1"/>
</dbReference>
<dbReference type="InterPro" id="IPR009001">
    <property type="entry name" value="Transl_elong_EF1A/Init_IF2_C"/>
</dbReference>
<dbReference type="GO" id="GO:0003746">
    <property type="term" value="F:translation elongation factor activity"/>
    <property type="evidence" value="ECO:0007669"/>
    <property type="project" value="UniProtKB-KW"/>
</dbReference>
<accession>A0A6G1SCF5</accession>
<dbReference type="InterPro" id="IPR004161">
    <property type="entry name" value="EFTu-like_2"/>
</dbReference>
<dbReference type="FunFam" id="2.40.30.10:FF:000001">
    <property type="entry name" value="Elongation factor Tu"/>
    <property type="match status" value="1"/>
</dbReference>
<dbReference type="InterPro" id="IPR005225">
    <property type="entry name" value="Small_GTP-bd"/>
</dbReference>
<evidence type="ECO:0000313" key="12">
    <source>
        <dbReference type="EMBL" id="MDE47623.1"/>
    </source>
</evidence>
<dbReference type="GO" id="GO:0005739">
    <property type="term" value="C:mitochondrion"/>
    <property type="evidence" value="ECO:0007669"/>
    <property type="project" value="UniProtKB-SubCell"/>
</dbReference>
<dbReference type="InterPro" id="IPR027417">
    <property type="entry name" value="P-loop_NTPase"/>
</dbReference>
<dbReference type="NCBIfam" id="NF009373">
    <property type="entry name" value="PRK12736.1"/>
    <property type="match status" value="1"/>
</dbReference>
<keyword evidence="8" id="KW-0342">GTP-binding</keyword>
<dbReference type="SUPFAM" id="SSF50447">
    <property type="entry name" value="Translation proteins"/>
    <property type="match status" value="1"/>
</dbReference>
<keyword evidence="5" id="KW-0648">Protein biosynthesis</keyword>
<evidence type="ECO:0000256" key="2">
    <source>
        <dbReference type="ARBA" id="ARBA00007249"/>
    </source>
</evidence>
<dbReference type="CDD" id="cd01884">
    <property type="entry name" value="EF_Tu"/>
    <property type="match status" value="1"/>
</dbReference>
<organism evidence="12">
    <name type="scientific">Aceria tosichella</name>
    <name type="common">wheat curl mite</name>
    <dbReference type="NCBI Taxonomy" id="561515"/>
    <lineage>
        <taxon>Eukaryota</taxon>
        <taxon>Metazoa</taxon>
        <taxon>Ecdysozoa</taxon>
        <taxon>Arthropoda</taxon>
        <taxon>Chelicerata</taxon>
        <taxon>Arachnida</taxon>
        <taxon>Acari</taxon>
        <taxon>Acariformes</taxon>
        <taxon>Trombidiformes</taxon>
        <taxon>Prostigmata</taxon>
        <taxon>Eupodina</taxon>
        <taxon>Eriophyoidea</taxon>
        <taxon>Eriophyidae</taxon>
        <taxon>Eriophyinae</taxon>
        <taxon>Aceriini</taxon>
        <taxon>Aceria</taxon>
    </lineage>
</organism>
<dbReference type="Pfam" id="PF03143">
    <property type="entry name" value="GTP_EFTU_D3"/>
    <property type="match status" value="1"/>
</dbReference>
<sequence>MACTKIVGRFVRPPMATFYGKTVDGRYASGLLFSTTSHFASLIHQSSSRHMAAAPPKPPGMAGAKTYKRDKPHCNVGTIGHVDHGKTTLTAAITKLLAKKKMAKVKSYEDIDNAPEERKRGITINSAHVEYATKARHYGHTDCPGHADYIKNMITGANQMDGAILVVAATDGPMPQTREHLILAKQIGIEKVVIYLNKCDVADQETVDLVEMELRELMTELGFDGDNTPIIHGSALCALEDRDPTLGVESIDKLLEAVDNYIPTPQRALDKPFLMPIEHVHSIPGRGTVCTGRLERGLIKKGTDCECVGLERYVKSTITGIEMFHKSLDEAQAGDSLGVLLRGVKRDDVRRGMVVAAVGTAQPNDQFEAQLYLLKKEEGGRNKPLLSSMGSILYVRTVDMATTILMKDREMMVGGEDATVVMKTRRPIVVEQGLRFTIRDGGVTLGTGVITKVLPPMTPAEREKYLKGRTKEEKIAWKEKLNQLGLADDPAFTTGPKEKRK</sequence>
<dbReference type="SUPFAM" id="SSF52540">
    <property type="entry name" value="P-loop containing nucleoside triphosphate hydrolases"/>
    <property type="match status" value="1"/>
</dbReference>
<dbReference type="PANTHER" id="PTHR43721">
    <property type="entry name" value="ELONGATION FACTOR TU-RELATED"/>
    <property type="match status" value="1"/>
</dbReference>
<dbReference type="EMBL" id="GGYP01002852">
    <property type="protein sequence ID" value="MDE47623.1"/>
    <property type="molecule type" value="Transcribed_RNA"/>
</dbReference>
<dbReference type="InterPro" id="IPR004541">
    <property type="entry name" value="Transl_elong_EFTu/EF1A_bac/org"/>
</dbReference>
<dbReference type="GO" id="GO:0003924">
    <property type="term" value="F:GTPase activity"/>
    <property type="evidence" value="ECO:0007669"/>
    <property type="project" value="InterPro"/>
</dbReference>
<evidence type="ECO:0000256" key="3">
    <source>
        <dbReference type="ARBA" id="ARBA00022741"/>
    </source>
</evidence>
<dbReference type="NCBIfam" id="NF000766">
    <property type="entry name" value="PRK00049.1"/>
    <property type="match status" value="1"/>
</dbReference>
<dbReference type="InterPro" id="IPR004160">
    <property type="entry name" value="Transl_elong_EFTu/EF1A_C"/>
</dbReference>
<dbReference type="InterPro" id="IPR050055">
    <property type="entry name" value="EF-Tu_GTPase"/>
</dbReference>
<dbReference type="PROSITE" id="PS51722">
    <property type="entry name" value="G_TR_2"/>
    <property type="match status" value="1"/>
</dbReference>
<dbReference type="FunFam" id="3.40.50.300:FF:000003">
    <property type="entry name" value="Elongation factor Tu"/>
    <property type="match status" value="1"/>
</dbReference>